<dbReference type="GO" id="GO:0031855">
    <property type="term" value="F:oxytocin receptor binding"/>
    <property type="evidence" value="ECO:0007669"/>
    <property type="project" value="TreeGrafter"/>
</dbReference>
<evidence type="ECO:0000256" key="5">
    <source>
        <dbReference type="ARBA" id="ARBA00023157"/>
    </source>
</evidence>
<evidence type="ECO:0000256" key="4">
    <source>
        <dbReference type="ARBA" id="ARBA00022815"/>
    </source>
</evidence>
<dbReference type="GO" id="GO:0005615">
    <property type="term" value="C:extracellular space"/>
    <property type="evidence" value="ECO:0007669"/>
    <property type="project" value="TreeGrafter"/>
</dbReference>
<dbReference type="SMART" id="SM00003">
    <property type="entry name" value="NH"/>
    <property type="match status" value="1"/>
</dbReference>
<evidence type="ECO:0000256" key="9">
    <source>
        <dbReference type="SAM" id="SignalP"/>
    </source>
</evidence>
<dbReference type="Ensembl" id="ENSSVLT00005012371.1">
    <property type="protein sequence ID" value="ENSSVLP00005011177.1"/>
    <property type="gene ID" value="ENSSVLG00005008884.1"/>
</dbReference>
<keyword evidence="5" id="KW-1015">Disulfide bond</keyword>
<dbReference type="GeneTree" id="ENSGT00390000004511"/>
<dbReference type="InterPro" id="IPR036387">
    <property type="entry name" value="Neurhyp_horm_dom_sf"/>
</dbReference>
<evidence type="ECO:0000256" key="2">
    <source>
        <dbReference type="ARBA" id="ARBA00022685"/>
    </source>
</evidence>
<evidence type="ECO:0000256" key="6">
    <source>
        <dbReference type="ARBA" id="ARBA00037658"/>
    </source>
</evidence>
<dbReference type="PROSITE" id="PS00264">
    <property type="entry name" value="NEUROHYPOPHYS_HORM"/>
    <property type="match status" value="1"/>
</dbReference>
<dbReference type="Pfam" id="PF00220">
    <property type="entry name" value="Hormone_4"/>
    <property type="match status" value="1"/>
</dbReference>
<keyword evidence="11" id="KW-1185">Reference proteome</keyword>
<keyword evidence="2" id="KW-0165">Cleavage on pair of basic residues</keyword>
<comment type="function">
    <text evidence="6">Neurophysin 1 specifically binds oxytocin.</text>
</comment>
<dbReference type="AlphaFoldDB" id="A0A8D2BAP5"/>
<evidence type="ECO:0000256" key="1">
    <source>
        <dbReference type="ARBA" id="ARBA00007369"/>
    </source>
</evidence>
<comment type="similarity">
    <text evidence="1">Belongs to the vasopressin/oxytocin family.</text>
</comment>
<gene>
    <name evidence="10" type="primary">OXT</name>
</gene>
<dbReference type="OrthoDB" id="10056056at2759"/>
<keyword evidence="4" id="KW-0027">Amidation</keyword>
<dbReference type="GO" id="GO:0031894">
    <property type="term" value="F:V1A vasopressin receptor binding"/>
    <property type="evidence" value="ECO:0007669"/>
    <property type="project" value="TreeGrafter"/>
</dbReference>
<feature type="signal peptide" evidence="9">
    <location>
        <begin position="1"/>
        <end position="19"/>
    </location>
</feature>
<dbReference type="InterPro" id="IPR000981">
    <property type="entry name" value="Neurhyp_horm"/>
</dbReference>
<protein>
    <recommendedName>
        <fullName evidence="7">Oxytocin-neurophysin 1</fullName>
    </recommendedName>
</protein>
<sequence length="120" mass="12962">MSSHSLACCLLGLLTLASTCYIQNCPLGGKRAAVEMDICKMRGKGRCFRSSICSRNRLGCFVGAAKALHCQEESYLPLLCHLSQKPCRSQGQCVATSICYSSDGFCANPARDPNVIFSQC</sequence>
<dbReference type="Pfam" id="PF00184">
    <property type="entry name" value="Hormone_5"/>
    <property type="match status" value="1"/>
</dbReference>
<dbReference type="Proteomes" id="UP000694564">
    <property type="component" value="Chromosome 2"/>
</dbReference>
<dbReference type="PANTHER" id="PTHR11681:SF2">
    <property type="entry name" value="OXYTOCIN-NEUROPHYSIN 1"/>
    <property type="match status" value="1"/>
</dbReference>
<reference evidence="10" key="1">
    <citation type="submission" date="2025-08" db="UniProtKB">
        <authorList>
            <consortium name="Ensembl"/>
        </authorList>
    </citation>
    <scope>IDENTIFICATION</scope>
</reference>
<dbReference type="GO" id="GO:0005185">
    <property type="term" value="F:neurohypophyseal hormone activity"/>
    <property type="evidence" value="ECO:0007669"/>
    <property type="project" value="InterPro"/>
</dbReference>
<dbReference type="Gene3D" id="2.60.9.10">
    <property type="entry name" value="Neurohypophysial hormone domain"/>
    <property type="match status" value="1"/>
</dbReference>
<comment type="function">
    <text evidence="8">Oxytocin causes contraction of the smooth muscle of the uterus and of the mammary gland. Acts by binding to oxytocin receptor (OXTR).</text>
</comment>
<feature type="chain" id="PRO_5034285998" description="Oxytocin-neurophysin 1" evidence="9">
    <location>
        <begin position="20"/>
        <end position="120"/>
    </location>
</feature>
<evidence type="ECO:0000313" key="11">
    <source>
        <dbReference type="Proteomes" id="UP000694564"/>
    </source>
</evidence>
<evidence type="ECO:0000313" key="10">
    <source>
        <dbReference type="Ensembl" id="ENSSVLP00005011177.1"/>
    </source>
</evidence>
<dbReference type="GO" id="GO:0030141">
    <property type="term" value="C:secretory granule"/>
    <property type="evidence" value="ECO:0007669"/>
    <property type="project" value="TreeGrafter"/>
</dbReference>
<evidence type="ECO:0000256" key="8">
    <source>
        <dbReference type="ARBA" id="ARBA00045158"/>
    </source>
</evidence>
<reference evidence="10" key="2">
    <citation type="submission" date="2025-09" db="UniProtKB">
        <authorList>
            <consortium name="Ensembl"/>
        </authorList>
    </citation>
    <scope>IDENTIFICATION</scope>
</reference>
<evidence type="ECO:0000256" key="7">
    <source>
        <dbReference type="ARBA" id="ARBA00040473"/>
    </source>
</evidence>
<keyword evidence="3" id="KW-0372">Hormone</keyword>
<dbReference type="SUPFAM" id="SSF49606">
    <property type="entry name" value="Neurophysin II"/>
    <property type="match status" value="1"/>
</dbReference>
<evidence type="ECO:0000256" key="3">
    <source>
        <dbReference type="ARBA" id="ARBA00022702"/>
    </source>
</evidence>
<dbReference type="PRINTS" id="PR00831">
    <property type="entry name" value="NEUROPHYSIN"/>
</dbReference>
<proteinExistence type="inferred from homology"/>
<keyword evidence="9" id="KW-0732">Signal</keyword>
<dbReference type="InterPro" id="IPR022423">
    <property type="entry name" value="Neurohypophysial_hormone_CS"/>
</dbReference>
<dbReference type="PANTHER" id="PTHR11681">
    <property type="entry name" value="NEUROPHYSIN"/>
    <property type="match status" value="1"/>
</dbReference>
<organism evidence="10 11">
    <name type="scientific">Sciurus vulgaris</name>
    <name type="common">Eurasian red squirrel</name>
    <dbReference type="NCBI Taxonomy" id="55149"/>
    <lineage>
        <taxon>Eukaryota</taxon>
        <taxon>Metazoa</taxon>
        <taxon>Chordata</taxon>
        <taxon>Craniata</taxon>
        <taxon>Vertebrata</taxon>
        <taxon>Euteleostomi</taxon>
        <taxon>Mammalia</taxon>
        <taxon>Eutheria</taxon>
        <taxon>Euarchontoglires</taxon>
        <taxon>Glires</taxon>
        <taxon>Rodentia</taxon>
        <taxon>Sciuromorpha</taxon>
        <taxon>Sciuridae</taxon>
        <taxon>Sciurinae</taxon>
        <taxon>Sciurini</taxon>
        <taxon>Sciurus</taxon>
    </lineage>
</organism>
<name>A0A8D2BAP5_SCIVU</name>
<accession>A0A8D2BAP5</accession>